<evidence type="ECO:0000313" key="1">
    <source>
        <dbReference type="EMBL" id="CAH3013748.1"/>
    </source>
</evidence>
<protein>
    <submittedName>
        <fullName evidence="1">Uncharacterized protein</fullName>
    </submittedName>
</protein>
<accession>A0ABN8LDP9</accession>
<reference evidence="1 2" key="1">
    <citation type="submission" date="2022-05" db="EMBL/GenBank/DDBJ databases">
        <authorList>
            <consortium name="Genoscope - CEA"/>
            <person name="William W."/>
        </authorList>
    </citation>
    <scope>NUCLEOTIDE SEQUENCE [LARGE SCALE GENOMIC DNA]</scope>
</reference>
<proteinExistence type="predicted"/>
<comment type="caution">
    <text evidence="1">The sequence shown here is derived from an EMBL/GenBank/DDBJ whole genome shotgun (WGS) entry which is preliminary data.</text>
</comment>
<dbReference type="EMBL" id="CALNXI010000002">
    <property type="protein sequence ID" value="CAH3013748.1"/>
    <property type="molecule type" value="Genomic_DNA"/>
</dbReference>
<gene>
    <name evidence="1" type="ORF">PEVE_00013405</name>
</gene>
<evidence type="ECO:0000313" key="2">
    <source>
        <dbReference type="Proteomes" id="UP001159427"/>
    </source>
</evidence>
<organism evidence="1 2">
    <name type="scientific">Porites evermanni</name>
    <dbReference type="NCBI Taxonomy" id="104178"/>
    <lineage>
        <taxon>Eukaryota</taxon>
        <taxon>Metazoa</taxon>
        <taxon>Cnidaria</taxon>
        <taxon>Anthozoa</taxon>
        <taxon>Hexacorallia</taxon>
        <taxon>Scleractinia</taxon>
        <taxon>Fungiina</taxon>
        <taxon>Poritidae</taxon>
        <taxon>Porites</taxon>
    </lineage>
</organism>
<dbReference type="Proteomes" id="UP001159427">
    <property type="component" value="Unassembled WGS sequence"/>
</dbReference>
<sequence>MASNNEEPSLKRFRLLEEKEPSTRFIKLDMEKYDSSVQAYSNEDLVKIFEFGLKVKESASLNLDVNQKIMKPIYETVAKIEEQVRTQVLKVQEDVNMKVNSNMTNFATN</sequence>
<name>A0ABN8LDP9_9CNID</name>
<keyword evidence="2" id="KW-1185">Reference proteome</keyword>